<sequence>MEAARDGRLTPNEVENFSRHTRSCDDCAREQKFVEDLGRGLRSQQVPPIDQLSLRRLRGHVLEAADEATLAHGRVRPHVRWESLARLALVLTFIGIIFALVHERPQATTFVARDLGGARWSAHDDGSSLRVDLLEGLLELRVDRPAGGKRVVLHVPDGEIEDIGTTFRVSVARGRTERIDVDEGKVIARIGSEPAMTLGAGEHWSAPPAAASPRATAVPVAALPPAPTSPTANVTPSPSSSPKPIERPKPSAEMIPPADRPSLPPTADEAATESANLEDRAYVEVLELLRTGRTAEAREAAKRYVARFPNGFRRKEMERLGAGVP</sequence>
<evidence type="ECO:0008006" key="5">
    <source>
        <dbReference type="Google" id="ProtNLM"/>
    </source>
</evidence>
<keyword evidence="2" id="KW-1133">Transmembrane helix</keyword>
<keyword evidence="2" id="KW-0472">Membrane</keyword>
<gene>
    <name evidence="3" type="ORF">AKJ09_01543</name>
</gene>
<evidence type="ECO:0000256" key="1">
    <source>
        <dbReference type="SAM" id="MobiDB-lite"/>
    </source>
</evidence>
<dbReference type="STRING" id="1391654.AKJ09_01543"/>
<feature type="transmembrane region" description="Helical" evidence="2">
    <location>
        <begin position="84"/>
        <end position="101"/>
    </location>
</feature>
<dbReference type="Proteomes" id="UP000064967">
    <property type="component" value="Chromosome"/>
</dbReference>
<accession>A0A0K1PP36</accession>
<proteinExistence type="predicted"/>
<dbReference type="KEGG" id="llu:AKJ09_01543"/>
<evidence type="ECO:0000256" key="2">
    <source>
        <dbReference type="SAM" id="Phobius"/>
    </source>
</evidence>
<reference evidence="3 4" key="1">
    <citation type="submission" date="2015-08" db="EMBL/GenBank/DDBJ databases">
        <authorList>
            <person name="Babu N.S."/>
            <person name="Beckwith C.J."/>
            <person name="Beseler K.G."/>
            <person name="Brison A."/>
            <person name="Carone J.V."/>
            <person name="Caskin T.P."/>
            <person name="Diamond M."/>
            <person name="Durham M.E."/>
            <person name="Foxe J.M."/>
            <person name="Go M."/>
            <person name="Henderson B.A."/>
            <person name="Jones I.B."/>
            <person name="McGettigan J.A."/>
            <person name="Micheletti S.J."/>
            <person name="Nasrallah M.E."/>
            <person name="Ortiz D."/>
            <person name="Piller C.R."/>
            <person name="Privatt S.R."/>
            <person name="Schneider S.L."/>
            <person name="Sharp S."/>
            <person name="Smith T.C."/>
            <person name="Stanton J.D."/>
            <person name="Ullery H.E."/>
            <person name="Wilson R.J."/>
            <person name="Serrano M.G."/>
            <person name="Buck G."/>
            <person name="Lee V."/>
            <person name="Wang Y."/>
            <person name="Carvalho R."/>
            <person name="Voegtly L."/>
            <person name="Shi R."/>
            <person name="Duckworth R."/>
            <person name="Johnson A."/>
            <person name="Loviza R."/>
            <person name="Walstead R."/>
            <person name="Shah Z."/>
            <person name="Kiflezghi M."/>
            <person name="Wade K."/>
            <person name="Ball S.L."/>
            <person name="Bradley K.W."/>
            <person name="Asai D.J."/>
            <person name="Bowman C.A."/>
            <person name="Russell D.A."/>
            <person name="Pope W.H."/>
            <person name="Jacobs-Sera D."/>
            <person name="Hendrix R.W."/>
            <person name="Hatfull G.F."/>
        </authorList>
    </citation>
    <scope>NUCLEOTIDE SEQUENCE [LARGE SCALE GENOMIC DNA]</scope>
    <source>
        <strain evidence="3 4">DSM 27648</strain>
    </source>
</reference>
<evidence type="ECO:0000313" key="4">
    <source>
        <dbReference type="Proteomes" id="UP000064967"/>
    </source>
</evidence>
<feature type="region of interest" description="Disordered" evidence="1">
    <location>
        <begin position="221"/>
        <end position="276"/>
    </location>
</feature>
<keyword evidence="2" id="KW-0812">Transmembrane</keyword>
<dbReference type="AlphaFoldDB" id="A0A0K1PP36"/>
<evidence type="ECO:0000313" key="3">
    <source>
        <dbReference type="EMBL" id="AKU94879.1"/>
    </source>
</evidence>
<keyword evidence="4" id="KW-1185">Reference proteome</keyword>
<organism evidence="3 4">
    <name type="scientific">Labilithrix luteola</name>
    <dbReference type="NCBI Taxonomy" id="1391654"/>
    <lineage>
        <taxon>Bacteria</taxon>
        <taxon>Pseudomonadati</taxon>
        <taxon>Myxococcota</taxon>
        <taxon>Polyangia</taxon>
        <taxon>Polyangiales</taxon>
        <taxon>Labilitrichaceae</taxon>
        <taxon>Labilithrix</taxon>
    </lineage>
</organism>
<protein>
    <recommendedName>
        <fullName evidence="5">FecR protein domain-containing protein</fullName>
    </recommendedName>
</protein>
<feature type="compositionally biased region" description="Polar residues" evidence="1">
    <location>
        <begin position="233"/>
        <end position="242"/>
    </location>
</feature>
<dbReference type="EMBL" id="CP012333">
    <property type="protein sequence ID" value="AKU94879.1"/>
    <property type="molecule type" value="Genomic_DNA"/>
</dbReference>
<name>A0A0K1PP36_9BACT</name>